<name>A0ABU5GA46_9ACTO</name>
<keyword evidence="6" id="KW-0030">Aminoacyl-tRNA synthetase</keyword>
<evidence type="ECO:0000256" key="4">
    <source>
        <dbReference type="ARBA" id="ARBA00022833"/>
    </source>
</evidence>
<keyword evidence="2" id="KW-0479">Metal-binding</keyword>
<dbReference type="InterPro" id="IPR020058">
    <property type="entry name" value="Glu/Gln-tRNA-synth_Ib_cat-dom"/>
</dbReference>
<dbReference type="PRINTS" id="PR00987">
    <property type="entry name" value="TRNASYNTHGLU"/>
</dbReference>
<dbReference type="InterPro" id="IPR049940">
    <property type="entry name" value="GluQ/Sye"/>
</dbReference>
<dbReference type="SUPFAM" id="SSF52374">
    <property type="entry name" value="Nucleotidylyl transferase"/>
    <property type="match status" value="1"/>
</dbReference>
<proteinExistence type="predicted"/>
<keyword evidence="3" id="KW-0547">Nucleotide-binding</keyword>
<evidence type="ECO:0000313" key="8">
    <source>
        <dbReference type="EMBL" id="MDY5133572.1"/>
    </source>
</evidence>
<dbReference type="EMBL" id="JAWNGA010000014">
    <property type="protein sequence ID" value="MDY5133572.1"/>
    <property type="molecule type" value="Genomic_DNA"/>
</dbReference>
<gene>
    <name evidence="8" type="ORF">R6G86_07450</name>
</gene>
<evidence type="ECO:0000256" key="5">
    <source>
        <dbReference type="ARBA" id="ARBA00022840"/>
    </source>
</evidence>
<evidence type="ECO:0000256" key="1">
    <source>
        <dbReference type="ARBA" id="ARBA00022598"/>
    </source>
</evidence>
<dbReference type="Proteomes" id="UP001275049">
    <property type="component" value="Unassembled WGS sequence"/>
</dbReference>
<dbReference type="Gene3D" id="3.40.50.620">
    <property type="entry name" value="HUPs"/>
    <property type="match status" value="1"/>
</dbReference>
<evidence type="ECO:0000256" key="3">
    <source>
        <dbReference type="ARBA" id="ARBA00022741"/>
    </source>
</evidence>
<comment type="caution">
    <text evidence="8">The sequence shown here is derived from an EMBL/GenBank/DDBJ whole genome shotgun (WGS) entry which is preliminary data.</text>
</comment>
<dbReference type="PANTHER" id="PTHR43311:SF1">
    <property type="entry name" value="GLUTAMYL-Q TRNA(ASP) SYNTHETASE"/>
    <property type="match status" value="1"/>
</dbReference>
<dbReference type="InterPro" id="IPR014729">
    <property type="entry name" value="Rossmann-like_a/b/a_fold"/>
</dbReference>
<dbReference type="PANTHER" id="PTHR43311">
    <property type="entry name" value="GLUTAMATE--TRNA LIGASE"/>
    <property type="match status" value="1"/>
</dbReference>
<evidence type="ECO:0000259" key="7">
    <source>
        <dbReference type="Pfam" id="PF00749"/>
    </source>
</evidence>
<accession>A0ABU5GA46</accession>
<dbReference type="GO" id="GO:0016874">
    <property type="term" value="F:ligase activity"/>
    <property type="evidence" value="ECO:0007669"/>
    <property type="project" value="UniProtKB-KW"/>
</dbReference>
<dbReference type="InterPro" id="IPR000924">
    <property type="entry name" value="Glu/Gln-tRNA-synth"/>
</dbReference>
<evidence type="ECO:0000256" key="2">
    <source>
        <dbReference type="ARBA" id="ARBA00022723"/>
    </source>
</evidence>
<evidence type="ECO:0000313" key="9">
    <source>
        <dbReference type="Proteomes" id="UP001275049"/>
    </source>
</evidence>
<keyword evidence="9" id="KW-1185">Reference proteome</keyword>
<keyword evidence="1 8" id="KW-0436">Ligase</keyword>
<dbReference type="Pfam" id="PF00749">
    <property type="entry name" value="tRNA-synt_1c"/>
    <property type="match status" value="1"/>
</dbReference>
<protein>
    <submittedName>
        <fullName evidence="8">Glutamate--tRNA ligase family protein</fullName>
    </submittedName>
</protein>
<sequence>MNVIGRFAPSPTSDLHVGNLRTALLAWLFVNADGGQMLLRVEDLDQQRVAAAGNVDWTNLFARSKIS</sequence>
<organism evidence="8 9">
    <name type="scientific">Actinotignum urinale</name>
    <dbReference type="NCBI Taxonomy" id="190146"/>
    <lineage>
        <taxon>Bacteria</taxon>
        <taxon>Bacillati</taxon>
        <taxon>Actinomycetota</taxon>
        <taxon>Actinomycetes</taxon>
        <taxon>Actinomycetales</taxon>
        <taxon>Actinomycetaceae</taxon>
        <taxon>Actinotignum</taxon>
    </lineage>
</organism>
<reference evidence="8 9" key="1">
    <citation type="submission" date="2023-10" db="EMBL/GenBank/DDBJ databases">
        <title>Whole Genome based description of the genera Actinobaculum and Actinotignum reveals a complex phylogenetic relationship within the species included in the genus Actinotignum.</title>
        <authorList>
            <person name="Jensen C.S."/>
            <person name="Dargis R."/>
            <person name="Kemp M."/>
            <person name="Christensen J.J."/>
        </authorList>
    </citation>
    <scope>NUCLEOTIDE SEQUENCE [LARGE SCALE GENOMIC DNA]</scope>
    <source>
        <strain evidence="8 9">SLA_B974</strain>
    </source>
</reference>
<evidence type="ECO:0000256" key="6">
    <source>
        <dbReference type="ARBA" id="ARBA00023146"/>
    </source>
</evidence>
<keyword evidence="5" id="KW-0067">ATP-binding</keyword>
<dbReference type="RefSeq" id="WP_320755469.1">
    <property type="nucleotide sequence ID" value="NZ_CP171105.1"/>
</dbReference>
<keyword evidence="4" id="KW-0862">Zinc</keyword>
<feature type="domain" description="Glutamyl/glutaminyl-tRNA synthetase class Ib catalytic" evidence="7">
    <location>
        <begin position="3"/>
        <end position="51"/>
    </location>
</feature>